<protein>
    <submittedName>
        <fullName evidence="1">Uncharacterized protein</fullName>
    </submittedName>
</protein>
<feature type="non-terminal residue" evidence="1">
    <location>
        <position position="14"/>
    </location>
</feature>
<proteinExistence type="predicted"/>
<evidence type="ECO:0000313" key="1">
    <source>
        <dbReference type="EMBL" id="KMZ76548.1"/>
    </source>
</evidence>
<sequence>MIIFSFKGLYKDKL</sequence>
<accession>A0A0K9Q5I6</accession>
<dbReference type="EMBL" id="LFYR01000004">
    <property type="protein sequence ID" value="KMZ76548.1"/>
    <property type="molecule type" value="Genomic_DNA"/>
</dbReference>
<evidence type="ECO:0000313" key="2">
    <source>
        <dbReference type="Proteomes" id="UP000036987"/>
    </source>
</evidence>
<reference evidence="2" key="1">
    <citation type="journal article" date="2016" name="Nature">
        <title>The genome of the seagrass Zostera marina reveals angiosperm adaptation to the sea.</title>
        <authorList>
            <person name="Olsen J.L."/>
            <person name="Rouze P."/>
            <person name="Verhelst B."/>
            <person name="Lin Y.-C."/>
            <person name="Bayer T."/>
            <person name="Collen J."/>
            <person name="Dattolo E."/>
            <person name="De Paoli E."/>
            <person name="Dittami S."/>
            <person name="Maumus F."/>
            <person name="Michel G."/>
            <person name="Kersting A."/>
            <person name="Lauritano C."/>
            <person name="Lohaus R."/>
            <person name="Toepel M."/>
            <person name="Tonon T."/>
            <person name="Vanneste K."/>
            <person name="Amirebrahimi M."/>
            <person name="Brakel J."/>
            <person name="Bostroem C."/>
            <person name="Chovatia M."/>
            <person name="Grimwood J."/>
            <person name="Jenkins J.W."/>
            <person name="Jueterbock A."/>
            <person name="Mraz A."/>
            <person name="Stam W.T."/>
            <person name="Tice H."/>
            <person name="Bornberg-Bauer E."/>
            <person name="Green P.J."/>
            <person name="Pearson G.A."/>
            <person name="Procaccini G."/>
            <person name="Duarte C.M."/>
            <person name="Schmutz J."/>
            <person name="Reusch T.B.H."/>
            <person name="Van de Peer Y."/>
        </authorList>
    </citation>
    <scope>NUCLEOTIDE SEQUENCE [LARGE SCALE GENOMIC DNA]</scope>
    <source>
        <strain evidence="2">cv. Finnish</strain>
    </source>
</reference>
<keyword evidence="2" id="KW-1185">Reference proteome</keyword>
<comment type="caution">
    <text evidence="1">The sequence shown here is derived from an EMBL/GenBank/DDBJ whole genome shotgun (WGS) entry which is preliminary data.</text>
</comment>
<dbReference type="Proteomes" id="UP000036987">
    <property type="component" value="Unassembled WGS sequence"/>
</dbReference>
<name>A0A0K9Q5I6_ZOSMR</name>
<gene>
    <name evidence="1" type="ORF">ZOSMA_1002G00010</name>
</gene>
<organism evidence="1 2">
    <name type="scientific">Zostera marina</name>
    <name type="common">Eelgrass</name>
    <dbReference type="NCBI Taxonomy" id="29655"/>
    <lineage>
        <taxon>Eukaryota</taxon>
        <taxon>Viridiplantae</taxon>
        <taxon>Streptophyta</taxon>
        <taxon>Embryophyta</taxon>
        <taxon>Tracheophyta</taxon>
        <taxon>Spermatophyta</taxon>
        <taxon>Magnoliopsida</taxon>
        <taxon>Liliopsida</taxon>
        <taxon>Zosteraceae</taxon>
        <taxon>Zostera</taxon>
    </lineage>
</organism>